<comment type="subcellular location">
    <subcellularLocation>
        <location evidence="3 19">Cell inner membrane</location>
        <topology evidence="3 19">Multi-pass membrane protein</topology>
    </subcellularLocation>
</comment>
<dbReference type="GO" id="GO:0008654">
    <property type="term" value="P:phospholipid biosynthetic process"/>
    <property type="evidence" value="ECO:0007669"/>
    <property type="project" value="UniProtKB-KW"/>
</dbReference>
<evidence type="ECO:0000256" key="12">
    <source>
        <dbReference type="ARBA" id="ARBA00022989"/>
    </source>
</evidence>
<dbReference type="EMBL" id="FXAK01000007">
    <property type="protein sequence ID" value="SMF67875.1"/>
    <property type="molecule type" value="Genomic_DNA"/>
</dbReference>
<evidence type="ECO:0000256" key="11">
    <source>
        <dbReference type="ARBA" id="ARBA00022692"/>
    </source>
</evidence>
<feature type="transmembrane region" description="Helical" evidence="20">
    <location>
        <begin position="155"/>
        <end position="175"/>
    </location>
</feature>
<name>A0A1X7GD14_9PROT</name>
<dbReference type="OrthoDB" id="350520at2"/>
<dbReference type="Proteomes" id="UP000192936">
    <property type="component" value="Unassembled WGS sequence"/>
</dbReference>
<dbReference type="RefSeq" id="WP_085087950.1">
    <property type="nucleotide sequence ID" value="NZ_FXAK01000007.1"/>
</dbReference>
<keyword evidence="16 19" id="KW-0464">Manganese</keyword>
<evidence type="ECO:0000256" key="6">
    <source>
        <dbReference type="ARBA" id="ARBA00015623"/>
    </source>
</evidence>
<evidence type="ECO:0000256" key="9">
    <source>
        <dbReference type="ARBA" id="ARBA00022519"/>
    </source>
</evidence>
<organism evidence="21 22">
    <name type="scientific">Azospirillum oryzae</name>
    <dbReference type="NCBI Taxonomy" id="286727"/>
    <lineage>
        <taxon>Bacteria</taxon>
        <taxon>Pseudomonadati</taxon>
        <taxon>Pseudomonadota</taxon>
        <taxon>Alphaproteobacteria</taxon>
        <taxon>Rhodospirillales</taxon>
        <taxon>Azospirillaceae</taxon>
        <taxon>Azospirillum</taxon>
    </lineage>
</organism>
<comment type="catalytic activity">
    <reaction evidence="1 19">
        <text>a CDP-1,2-diacyl-sn-glycerol + choline = a 1,2-diacyl-sn-glycero-3-phosphocholine + CMP + H(+)</text>
        <dbReference type="Rhea" id="RHEA:14597"/>
        <dbReference type="ChEBI" id="CHEBI:15354"/>
        <dbReference type="ChEBI" id="CHEBI:15378"/>
        <dbReference type="ChEBI" id="CHEBI:57643"/>
        <dbReference type="ChEBI" id="CHEBI:58332"/>
        <dbReference type="ChEBI" id="CHEBI:60377"/>
        <dbReference type="EC" id="2.7.8.24"/>
    </reaction>
</comment>
<evidence type="ECO:0000256" key="13">
    <source>
        <dbReference type="ARBA" id="ARBA00023098"/>
    </source>
</evidence>
<dbReference type="GO" id="GO:0050520">
    <property type="term" value="F:phosphatidylcholine synthase activity"/>
    <property type="evidence" value="ECO:0007669"/>
    <property type="project" value="UniProtKB-EC"/>
</dbReference>
<evidence type="ECO:0000256" key="1">
    <source>
        <dbReference type="ARBA" id="ARBA00000958"/>
    </source>
</evidence>
<comment type="cofactor">
    <cofactor evidence="2 19">
        <name>Mn(2+)</name>
        <dbReference type="ChEBI" id="CHEBI:29035"/>
    </cofactor>
</comment>
<dbReference type="InterPro" id="IPR043130">
    <property type="entry name" value="CDP-OH_PTrfase_TM_dom"/>
</dbReference>
<feature type="transmembrane region" description="Helical" evidence="20">
    <location>
        <begin position="211"/>
        <end position="232"/>
    </location>
</feature>
<evidence type="ECO:0000313" key="21">
    <source>
        <dbReference type="EMBL" id="SMF67875.1"/>
    </source>
</evidence>
<dbReference type="Gene3D" id="1.20.120.1760">
    <property type="match status" value="1"/>
</dbReference>
<reference evidence="21 22" key="1">
    <citation type="submission" date="2017-04" db="EMBL/GenBank/DDBJ databases">
        <authorList>
            <person name="Afonso C.L."/>
            <person name="Miller P.J."/>
            <person name="Scott M.A."/>
            <person name="Spackman E."/>
            <person name="Goraichik I."/>
            <person name="Dimitrov K.M."/>
            <person name="Suarez D.L."/>
            <person name="Swayne D.E."/>
        </authorList>
    </citation>
    <scope>NUCLEOTIDE SEQUENCE [LARGE SCALE GENOMIC DNA]</scope>
    <source>
        <strain evidence="21 22">A2P</strain>
    </source>
</reference>
<feature type="transmembrane region" description="Helical" evidence="20">
    <location>
        <begin position="182"/>
        <end position="205"/>
    </location>
</feature>
<keyword evidence="7 19" id="KW-1003">Cell membrane</keyword>
<keyword evidence="15 19" id="KW-0594">Phospholipid biosynthesis</keyword>
<feature type="transmembrane region" description="Helical" evidence="20">
    <location>
        <begin position="104"/>
        <end position="124"/>
    </location>
</feature>
<keyword evidence="13 19" id="KW-0443">Lipid metabolism</keyword>
<evidence type="ECO:0000256" key="4">
    <source>
        <dbReference type="ARBA" id="ARBA00010441"/>
    </source>
</evidence>
<evidence type="ECO:0000256" key="14">
    <source>
        <dbReference type="ARBA" id="ARBA00023136"/>
    </source>
</evidence>
<dbReference type="AlphaFoldDB" id="A0A1X7GD14"/>
<proteinExistence type="inferred from homology"/>
<accession>A0A1X7GD14</accession>
<keyword evidence="10 19" id="KW-0808">Transferase</keyword>
<keyword evidence="12 20" id="KW-1133">Transmembrane helix</keyword>
<feature type="transmembrane region" description="Helical" evidence="20">
    <location>
        <begin position="131"/>
        <end position="149"/>
    </location>
</feature>
<evidence type="ECO:0000256" key="7">
    <source>
        <dbReference type="ARBA" id="ARBA00022475"/>
    </source>
</evidence>
<dbReference type="EC" id="2.7.8.24" evidence="5 19"/>
<evidence type="ECO:0000256" key="15">
    <source>
        <dbReference type="ARBA" id="ARBA00023209"/>
    </source>
</evidence>
<evidence type="ECO:0000256" key="2">
    <source>
        <dbReference type="ARBA" id="ARBA00001936"/>
    </source>
</evidence>
<feature type="transmembrane region" description="Helical" evidence="20">
    <location>
        <begin position="12"/>
        <end position="37"/>
    </location>
</feature>
<protein>
    <recommendedName>
        <fullName evidence="6 19">Phosphatidylcholine synthase</fullName>
        <shortName evidence="19">PC synthase</shortName>
        <shortName evidence="19">PCS</shortName>
        <ecNumber evidence="5 19">2.7.8.24</ecNumber>
    </recommendedName>
    <alternativeName>
        <fullName evidence="18 19">CDP-diglyceride-choline O-phosphatidyltransferase</fullName>
    </alternativeName>
</protein>
<comment type="function">
    <text evidence="19">Condenses choline with CDP-diglyceride to produce phosphatidylcholine and CMP.</text>
</comment>
<dbReference type="PIRSF" id="PIRSF000851">
    <property type="entry name" value="PcS"/>
    <property type="match status" value="1"/>
</dbReference>
<keyword evidence="14 19" id="KW-0472">Membrane</keyword>
<dbReference type="InterPro" id="IPR026027">
    <property type="entry name" value="PcS"/>
</dbReference>
<evidence type="ECO:0000256" key="18">
    <source>
        <dbReference type="ARBA" id="ARBA00033321"/>
    </source>
</evidence>
<keyword evidence="9 19" id="KW-0997">Cell inner membrane</keyword>
<evidence type="ECO:0000256" key="10">
    <source>
        <dbReference type="ARBA" id="ARBA00022679"/>
    </source>
</evidence>
<keyword evidence="8 19" id="KW-0444">Lipid biosynthesis</keyword>
<dbReference type="STRING" id="286727.SAMN02982917_3628"/>
<sequence>MSAAYGITQRLSAWGVHIFTASGAVLGLLGLLAAAAGDAKLCLMWLGIALVVDGVDGTLARRVSVKQVLPGIDGSALDLVIDYLTYVVVPAVFMHRFGLLPEGLISIALAAWILLTALYCFANVGMKSGDNYFVGFPAIWNVVALYFWLLDLSPWFNAAVVVLLGLLTFTTVKFLHPFRVKALMPLNIAVTTVWLLCCIALVVIWPARPGWLFGLWLATSVYYAAVCAWRTLRGP</sequence>
<keyword evidence="11 20" id="KW-0812">Transmembrane</keyword>
<evidence type="ECO:0000256" key="19">
    <source>
        <dbReference type="PIRNR" id="PIRNR000851"/>
    </source>
</evidence>
<gene>
    <name evidence="21" type="ORF">SAMN02982917_3628</name>
</gene>
<dbReference type="GO" id="GO:0005886">
    <property type="term" value="C:plasma membrane"/>
    <property type="evidence" value="ECO:0007669"/>
    <property type="project" value="UniProtKB-SubCell"/>
</dbReference>
<comment type="similarity">
    <text evidence="4 19">Belongs to the CDP-alcohol phosphatidyltransferase class-I family.</text>
</comment>
<evidence type="ECO:0000313" key="22">
    <source>
        <dbReference type="Proteomes" id="UP000192936"/>
    </source>
</evidence>
<evidence type="ECO:0000256" key="5">
    <source>
        <dbReference type="ARBA" id="ARBA00013195"/>
    </source>
</evidence>
<evidence type="ECO:0000256" key="16">
    <source>
        <dbReference type="ARBA" id="ARBA00023211"/>
    </source>
</evidence>
<keyword evidence="17 19" id="KW-1208">Phospholipid metabolism</keyword>
<evidence type="ECO:0000256" key="20">
    <source>
        <dbReference type="SAM" id="Phobius"/>
    </source>
</evidence>
<evidence type="ECO:0000256" key="8">
    <source>
        <dbReference type="ARBA" id="ARBA00022516"/>
    </source>
</evidence>
<evidence type="ECO:0000256" key="17">
    <source>
        <dbReference type="ARBA" id="ARBA00023264"/>
    </source>
</evidence>
<evidence type="ECO:0000256" key="3">
    <source>
        <dbReference type="ARBA" id="ARBA00004429"/>
    </source>
</evidence>
<dbReference type="NCBIfam" id="NF045887">
    <property type="entry name" value="PhCholSynPs"/>
    <property type="match status" value="1"/>
</dbReference>